<proteinExistence type="predicted"/>
<dbReference type="RefSeq" id="WP_386846589.1">
    <property type="nucleotide sequence ID" value="NZ_JBHUMK010000062.1"/>
</dbReference>
<keyword evidence="3" id="KW-1185">Reference proteome</keyword>
<comment type="caution">
    <text evidence="2">The sequence shown here is derived from an EMBL/GenBank/DDBJ whole genome shotgun (WGS) entry which is preliminary data.</text>
</comment>
<organism evidence="2 3">
    <name type="scientific">Deinococcus taklimakanensis</name>
    <dbReference type="NCBI Taxonomy" id="536443"/>
    <lineage>
        <taxon>Bacteria</taxon>
        <taxon>Thermotogati</taxon>
        <taxon>Deinococcota</taxon>
        <taxon>Deinococci</taxon>
        <taxon>Deinococcales</taxon>
        <taxon>Deinococcaceae</taxon>
        <taxon>Deinococcus</taxon>
    </lineage>
</organism>
<name>A0ABW5P539_9DEIO</name>
<dbReference type="InterPro" id="IPR013610">
    <property type="entry name" value="ArdC_N"/>
</dbReference>
<feature type="domain" description="N-terminal" evidence="1">
    <location>
        <begin position="19"/>
        <end position="134"/>
    </location>
</feature>
<gene>
    <name evidence="2" type="ORF">ACFSR9_13380</name>
</gene>
<evidence type="ECO:0000259" key="1">
    <source>
        <dbReference type="Pfam" id="PF08401"/>
    </source>
</evidence>
<dbReference type="EMBL" id="JBHUMK010000062">
    <property type="protein sequence ID" value="MFD2610421.1"/>
    <property type="molecule type" value="Genomic_DNA"/>
</dbReference>
<protein>
    <submittedName>
        <fullName evidence="2">ArdC family protein</fullName>
    </submittedName>
</protein>
<dbReference type="Pfam" id="PF08401">
    <property type="entry name" value="ArdcN"/>
    <property type="match status" value="1"/>
</dbReference>
<evidence type="ECO:0000313" key="2">
    <source>
        <dbReference type="EMBL" id="MFD2610421.1"/>
    </source>
</evidence>
<dbReference type="Proteomes" id="UP001597475">
    <property type="component" value="Unassembled WGS sequence"/>
</dbReference>
<evidence type="ECO:0000313" key="3">
    <source>
        <dbReference type="Proteomes" id="UP001597475"/>
    </source>
</evidence>
<reference evidence="3" key="1">
    <citation type="journal article" date="2019" name="Int. J. Syst. Evol. Microbiol.">
        <title>The Global Catalogue of Microorganisms (GCM) 10K type strain sequencing project: providing services to taxonomists for standard genome sequencing and annotation.</title>
        <authorList>
            <consortium name="The Broad Institute Genomics Platform"/>
            <consortium name="The Broad Institute Genome Sequencing Center for Infectious Disease"/>
            <person name="Wu L."/>
            <person name="Ma J."/>
        </authorList>
    </citation>
    <scope>NUCLEOTIDE SEQUENCE [LARGE SCALE GENOMIC DNA]</scope>
    <source>
        <strain evidence="3">KCTC 33842</strain>
    </source>
</reference>
<sequence length="309" mass="34042">MTYKKPTTEAEKQQAREAAQAITAELMERITNRVDVLAEQLKQGASEELLTFMRFTARFHTYSMNNQLLIWMQAPAAQYVAGFHDWKRQGRSVKKGAKAVRVLAPVSVPDHDAAPGPDGKHPHKIVGFKYVSVFADFDTEGEPLPGTEFMTVKGGDEHTRALLAQLSSAAPVAVEWQDEEGKAAHGWTDGGKIVLNRPRCEAEPAHALRVFFHEWAHVELHFAQAGKRAEDCPDRKTRELEADAAAYVLSSFHGIEAAAQVSDYITNWGGDAEKLRASLGRISRAVTRIMGHLTTHPNGRRAAPLSTAA</sequence>
<accession>A0ABW5P539</accession>